<dbReference type="AlphaFoldDB" id="A0A100WAC0"/>
<keyword evidence="2" id="KW-1185">Reference proteome</keyword>
<organism evidence="1 2">
    <name type="scientific">Mycolicibacterium canariasense</name>
    <name type="common">Mycobacterium canariasense</name>
    <dbReference type="NCBI Taxonomy" id="228230"/>
    <lineage>
        <taxon>Bacteria</taxon>
        <taxon>Bacillati</taxon>
        <taxon>Actinomycetota</taxon>
        <taxon>Actinomycetes</taxon>
        <taxon>Mycobacteriales</taxon>
        <taxon>Mycobacteriaceae</taxon>
        <taxon>Mycolicibacterium</taxon>
    </lineage>
</organism>
<dbReference type="STRING" id="228230.RMCC_1359"/>
<protein>
    <submittedName>
        <fullName evidence="1">Uncharacterized protein</fullName>
    </submittedName>
</protein>
<dbReference type="EMBL" id="BCSY01000035">
    <property type="protein sequence ID" value="GAS94393.1"/>
    <property type="molecule type" value="Genomic_DNA"/>
</dbReference>
<comment type="caution">
    <text evidence="1">The sequence shown here is derived from an EMBL/GenBank/DDBJ whole genome shotgun (WGS) entry which is preliminary data.</text>
</comment>
<evidence type="ECO:0000313" key="1">
    <source>
        <dbReference type="EMBL" id="GAS94393.1"/>
    </source>
</evidence>
<reference evidence="2" key="2">
    <citation type="submission" date="2016-02" db="EMBL/GenBank/DDBJ databases">
        <title>Draft genome sequence of five rapidly growing Mycobacterium species.</title>
        <authorList>
            <person name="Katahira K."/>
            <person name="Gotou Y."/>
            <person name="Iida K."/>
            <person name="Ogura Y."/>
            <person name="Hayashi T."/>
        </authorList>
    </citation>
    <scope>NUCLEOTIDE SEQUENCE [LARGE SCALE GENOMIC DNA]</scope>
    <source>
        <strain evidence="2">JCM15298</strain>
    </source>
</reference>
<name>A0A100WAC0_MYCCR</name>
<evidence type="ECO:0000313" key="2">
    <source>
        <dbReference type="Proteomes" id="UP000069443"/>
    </source>
</evidence>
<gene>
    <name evidence="1" type="ORF">RMCC_1359</name>
</gene>
<dbReference type="RefSeq" id="WP_062655702.1">
    <property type="nucleotide sequence ID" value="NZ_BCSY01000035.1"/>
</dbReference>
<dbReference type="Proteomes" id="UP000069443">
    <property type="component" value="Unassembled WGS sequence"/>
</dbReference>
<accession>A0A100WAC0</accession>
<proteinExistence type="predicted"/>
<sequence>MTLESKPPEVDPLSQLDAELDAAQLCECPCDRFPTPHGKAHCTRQATFYVEVHAFGLCRHPNSIADPNVTADGDKCAYLCADCFEAGIALAQLQMSKLPPRAVCPPLPAGFGCGRPMAVLDDYVPVRRPL</sequence>
<reference evidence="2" key="1">
    <citation type="journal article" date="2016" name="Genome Announc.">
        <title>Draft Genome Sequences of Five Rapidly Growing Mycobacterium Species, M. thermoresistibile, M. fortuitum subsp. acetamidolyticum, M. canariasense, M. brisbanense, and M. novocastrense.</title>
        <authorList>
            <person name="Katahira K."/>
            <person name="Ogura Y."/>
            <person name="Gotoh Y."/>
            <person name="Hayashi T."/>
        </authorList>
    </citation>
    <scope>NUCLEOTIDE SEQUENCE [LARGE SCALE GENOMIC DNA]</scope>
    <source>
        <strain evidence="2">JCM15298</strain>
    </source>
</reference>